<evidence type="ECO:0000256" key="3">
    <source>
        <dbReference type="PROSITE-ProRule" id="PRU00169"/>
    </source>
</evidence>
<feature type="modified residue" description="4-aspartylphosphate" evidence="3">
    <location>
        <position position="54"/>
    </location>
</feature>
<dbReference type="SUPFAM" id="SSF52172">
    <property type="entry name" value="CheY-like"/>
    <property type="match status" value="1"/>
</dbReference>
<dbReference type="InterPro" id="IPR005158">
    <property type="entry name" value="BTAD"/>
</dbReference>
<keyword evidence="3" id="KW-0597">Phosphoprotein</keyword>
<keyword evidence="7" id="KW-1185">Reference proteome</keyword>
<proteinExistence type="predicted"/>
<dbReference type="Gene3D" id="1.25.40.10">
    <property type="entry name" value="Tetratricopeptide repeat domain"/>
    <property type="match status" value="1"/>
</dbReference>
<dbReference type="Pfam" id="PF03704">
    <property type="entry name" value="BTAD"/>
    <property type="match status" value="1"/>
</dbReference>
<reference evidence="6 7" key="1">
    <citation type="journal article" date="2015" name="Infect. Genet. Evol.">
        <title>Genomic sequences of six botulinum neurotoxin-producing strains representing three clostridial species illustrate the mobility and diversity of botulinum neurotoxin genes.</title>
        <authorList>
            <person name="Smith T.J."/>
            <person name="Hill K.K."/>
            <person name="Xie G."/>
            <person name="Foley B.T."/>
            <person name="Williamson C.H."/>
            <person name="Foster J.T."/>
            <person name="Johnson S.L."/>
            <person name="Chertkov O."/>
            <person name="Teshima H."/>
            <person name="Gibbons H.S."/>
            <person name="Johnsky L.A."/>
            <person name="Karavis M.A."/>
            <person name="Smith L.A."/>
        </authorList>
    </citation>
    <scope>NUCLEOTIDE SEQUENCE [LARGE SCALE GENOMIC DNA]</scope>
    <source>
        <strain evidence="6 7">CDC 2741</strain>
    </source>
</reference>
<dbReference type="OrthoDB" id="3190595at2"/>
<organism evidence="6 7">
    <name type="scientific">Clostridium argentinense CDC 2741</name>
    <dbReference type="NCBI Taxonomy" id="1418104"/>
    <lineage>
        <taxon>Bacteria</taxon>
        <taxon>Bacillati</taxon>
        <taxon>Bacillota</taxon>
        <taxon>Clostridia</taxon>
        <taxon>Eubacteriales</taxon>
        <taxon>Clostridiaceae</taxon>
        <taxon>Clostridium</taxon>
    </lineage>
</organism>
<feature type="domain" description="Response regulatory" evidence="5">
    <location>
        <begin position="3"/>
        <end position="117"/>
    </location>
</feature>
<gene>
    <name evidence="6" type="ORF">U732_1855</name>
</gene>
<evidence type="ECO:0000256" key="1">
    <source>
        <dbReference type="ARBA" id="ARBA00018672"/>
    </source>
</evidence>
<dbReference type="SMART" id="SM00448">
    <property type="entry name" value="REC"/>
    <property type="match status" value="1"/>
</dbReference>
<dbReference type="EMBL" id="AYSO01000017">
    <property type="protein sequence ID" value="KIE46160.1"/>
    <property type="molecule type" value="Genomic_DNA"/>
</dbReference>
<sequence>MIRAVIIEDERPILELMKIIINKNKHLDIIGEFTDPNEALESIEQLLPDVIFIDVEMPCMNGIELAKEVMRIDENIQIVFVSAYEKYALGAFQVNAVNYILKPITEEELNVTVNRLLKNYNARKSLLTSNKKNKIYSLGRFKVYGDLEKEIKWPTIKVQELVAYFIYSEGEEIDKWHLCDILWTDSPPKKAEHNLHSAIYRLKTAFRDGGIEEIVSYEKGKYRIDLNDFYCDAWEFETFIRNNPLVNEKNIVNYEKIIDLYKGVLFGSEDYLWTIELNEKFDRYYVNGVKNIAKYYIKNKSYNKAEEYLKKAVKKDPFDEEAHELIMQVYSHVRQKIRLVSYYNNLNKLLKEELDIEPKESTKKLYKTLLMNL</sequence>
<dbReference type="STRING" id="29341.RSJ17_16230"/>
<dbReference type="PROSITE" id="PS50110">
    <property type="entry name" value="RESPONSE_REGULATORY"/>
    <property type="match status" value="1"/>
</dbReference>
<keyword evidence="4" id="KW-0802">TPR repeat</keyword>
<dbReference type="PANTHER" id="PTHR35807">
    <property type="entry name" value="TRANSCRIPTIONAL REGULATOR REDD-RELATED"/>
    <property type="match status" value="1"/>
</dbReference>
<comment type="caution">
    <text evidence="6">The sequence shown here is derived from an EMBL/GenBank/DDBJ whole genome shotgun (WGS) entry which is preliminary data.</text>
</comment>
<dbReference type="PROSITE" id="PS50005">
    <property type="entry name" value="TPR"/>
    <property type="match status" value="1"/>
</dbReference>
<feature type="repeat" description="TPR" evidence="4">
    <location>
        <begin position="286"/>
        <end position="319"/>
    </location>
</feature>
<dbReference type="Gene3D" id="3.40.50.2300">
    <property type="match status" value="1"/>
</dbReference>
<dbReference type="InterPro" id="IPR011006">
    <property type="entry name" value="CheY-like_superfamily"/>
</dbReference>
<evidence type="ECO:0000256" key="4">
    <source>
        <dbReference type="PROSITE-ProRule" id="PRU00339"/>
    </source>
</evidence>
<name>A0A0C1UFG5_9CLOT</name>
<protein>
    <recommendedName>
        <fullName evidence="1">Stage 0 sporulation protein A homolog</fullName>
    </recommendedName>
</protein>
<dbReference type="SMART" id="SM01043">
    <property type="entry name" value="BTAD"/>
    <property type="match status" value="1"/>
</dbReference>
<dbReference type="InterPro" id="IPR011990">
    <property type="entry name" value="TPR-like_helical_dom_sf"/>
</dbReference>
<dbReference type="Pfam" id="PF00072">
    <property type="entry name" value="Response_reg"/>
    <property type="match status" value="1"/>
</dbReference>
<comment type="function">
    <text evidence="2">May play the central regulatory role in sporulation. It may be an element of the effector pathway responsible for the activation of sporulation genes in response to nutritional stress. Spo0A may act in concert with spo0H (a sigma factor) to control the expression of some genes that are critical to the sporulation process.</text>
</comment>
<accession>A0A0C1UFG5</accession>
<dbReference type="InterPro" id="IPR019734">
    <property type="entry name" value="TPR_rpt"/>
</dbReference>
<evidence type="ECO:0000259" key="5">
    <source>
        <dbReference type="PROSITE" id="PS50110"/>
    </source>
</evidence>
<dbReference type="AlphaFoldDB" id="A0A0C1UFG5"/>
<evidence type="ECO:0000313" key="6">
    <source>
        <dbReference type="EMBL" id="KIE46160.1"/>
    </source>
</evidence>
<dbReference type="InterPro" id="IPR036388">
    <property type="entry name" value="WH-like_DNA-bd_sf"/>
</dbReference>
<evidence type="ECO:0000313" key="7">
    <source>
        <dbReference type="Proteomes" id="UP000031366"/>
    </source>
</evidence>
<dbReference type="InterPro" id="IPR051677">
    <property type="entry name" value="AfsR-DnrI-RedD_regulator"/>
</dbReference>
<dbReference type="RefSeq" id="WP_039633763.1">
    <property type="nucleotide sequence ID" value="NZ_AYSO01000017.1"/>
</dbReference>
<dbReference type="SUPFAM" id="SSF48452">
    <property type="entry name" value="TPR-like"/>
    <property type="match status" value="1"/>
</dbReference>
<dbReference type="Gene3D" id="1.10.10.10">
    <property type="entry name" value="Winged helix-like DNA-binding domain superfamily/Winged helix DNA-binding domain"/>
    <property type="match status" value="1"/>
</dbReference>
<dbReference type="GO" id="GO:0000160">
    <property type="term" value="P:phosphorelay signal transduction system"/>
    <property type="evidence" value="ECO:0007669"/>
    <property type="project" value="InterPro"/>
</dbReference>
<dbReference type="InterPro" id="IPR001789">
    <property type="entry name" value="Sig_transdc_resp-reg_receiver"/>
</dbReference>
<evidence type="ECO:0000256" key="2">
    <source>
        <dbReference type="ARBA" id="ARBA00024867"/>
    </source>
</evidence>
<dbReference type="Proteomes" id="UP000031366">
    <property type="component" value="Unassembled WGS sequence"/>
</dbReference>